<reference evidence="1 2" key="1">
    <citation type="submission" date="2018-06" db="EMBL/GenBank/DDBJ databases">
        <authorList>
            <consortium name="Pathogen Informatics"/>
            <person name="Doyle S."/>
        </authorList>
    </citation>
    <scope>NUCLEOTIDE SEQUENCE [LARGE SCALE GENOMIC DNA]</scope>
    <source>
        <strain evidence="1 2">NCTC11343</strain>
    </source>
</reference>
<dbReference type="AlphaFoldDB" id="A0A2X2J3P4"/>
<proteinExistence type="predicted"/>
<evidence type="ECO:0000313" key="2">
    <source>
        <dbReference type="Proteomes" id="UP000251241"/>
    </source>
</evidence>
<gene>
    <name evidence="1" type="ORF">NCTC11343_03389</name>
</gene>
<dbReference type="Proteomes" id="UP000251241">
    <property type="component" value="Unassembled WGS sequence"/>
</dbReference>
<sequence length="402" mass="47136">MSRSSHRKTNFGQKEQARRQVFYHRLRIICEKMVGIGYFELLPESSLRLLYLYRYPDIRVIPHGKRVLNAEELRSYKQTLAELLSGQHIETLLGEKISYARFLTDALVLLHYIQYRVGGRIKGFSRLREVFAPYFTTTEWFAEQRMKIIQIMSLNDLQLYDFYKGTVRFSFDRMAVEQFGGTNEIHVHRLSHSTALQDVDGKKRTVVRMGVPSATKVDEFDWISIRPSQLGLINVDDDIALPIYAQQHALERFEERAVFWRGYVQAYIGYVIREGTAKTIVKKDYVLLECYLATYKVGYFIISLQRDKWLIRTFLFLTNSGTPEGNKLEEMTKLKLLDKKHLMIDCMDAFLLYDISGDKGLRKLFNKAGCGSLMQYADQINKYGKERLKSPDFIYRYMSQLK</sequence>
<dbReference type="EMBL" id="UAUU01000009">
    <property type="protein sequence ID" value="SPZ88264.1"/>
    <property type="molecule type" value="Genomic_DNA"/>
</dbReference>
<organism evidence="1 2">
    <name type="scientific">Sphingobacterium multivorum</name>
    <dbReference type="NCBI Taxonomy" id="28454"/>
    <lineage>
        <taxon>Bacteria</taxon>
        <taxon>Pseudomonadati</taxon>
        <taxon>Bacteroidota</taxon>
        <taxon>Sphingobacteriia</taxon>
        <taxon>Sphingobacteriales</taxon>
        <taxon>Sphingobacteriaceae</taxon>
        <taxon>Sphingobacterium</taxon>
    </lineage>
</organism>
<evidence type="ECO:0000313" key="1">
    <source>
        <dbReference type="EMBL" id="SPZ88264.1"/>
    </source>
</evidence>
<dbReference type="RefSeq" id="WP_112375223.1">
    <property type="nucleotide sequence ID" value="NZ_CP069793.1"/>
</dbReference>
<protein>
    <submittedName>
        <fullName evidence="1">Uncharacterized protein</fullName>
    </submittedName>
</protein>
<name>A0A2X2J3P4_SPHMU</name>
<dbReference type="GeneID" id="97183257"/>
<accession>A0A2X2J3P4</accession>